<organism evidence="1 2">
    <name type="scientific">Rhizopus delemar</name>
    <dbReference type="NCBI Taxonomy" id="936053"/>
    <lineage>
        <taxon>Eukaryota</taxon>
        <taxon>Fungi</taxon>
        <taxon>Fungi incertae sedis</taxon>
        <taxon>Mucoromycota</taxon>
        <taxon>Mucoromycotina</taxon>
        <taxon>Mucoromycetes</taxon>
        <taxon>Mucorales</taxon>
        <taxon>Mucorineae</taxon>
        <taxon>Rhizopodaceae</taxon>
        <taxon>Rhizopus</taxon>
    </lineage>
</organism>
<proteinExistence type="predicted"/>
<evidence type="ECO:0000313" key="2">
    <source>
        <dbReference type="Proteomes" id="UP000740926"/>
    </source>
</evidence>
<reference evidence="1 2" key="1">
    <citation type="journal article" date="2020" name="Microb. Genom.">
        <title>Genetic diversity of clinical and environmental Mucorales isolates obtained from an investigation of mucormycosis cases among solid organ transplant recipients.</title>
        <authorList>
            <person name="Nguyen M.H."/>
            <person name="Kaul D."/>
            <person name="Muto C."/>
            <person name="Cheng S.J."/>
            <person name="Richter R.A."/>
            <person name="Bruno V.M."/>
            <person name="Liu G."/>
            <person name="Beyhan S."/>
            <person name="Sundermann A.J."/>
            <person name="Mounaud S."/>
            <person name="Pasculle A.W."/>
            <person name="Nierman W.C."/>
            <person name="Driscoll E."/>
            <person name="Cumbie R."/>
            <person name="Clancy C.J."/>
            <person name="Dupont C.L."/>
        </authorList>
    </citation>
    <scope>NUCLEOTIDE SEQUENCE [LARGE SCALE GENOMIC DNA]</scope>
    <source>
        <strain evidence="1 2">GL24</strain>
    </source>
</reference>
<comment type="caution">
    <text evidence="1">The sequence shown here is derived from an EMBL/GenBank/DDBJ whole genome shotgun (WGS) entry which is preliminary data.</text>
</comment>
<evidence type="ECO:0000313" key="1">
    <source>
        <dbReference type="EMBL" id="KAG1529184.1"/>
    </source>
</evidence>
<name>A0A9P7BZK6_9FUNG</name>
<protein>
    <submittedName>
        <fullName evidence="1">Uncharacterized protein</fullName>
    </submittedName>
</protein>
<dbReference type="AlphaFoldDB" id="A0A9P7BZK6"/>
<gene>
    <name evidence="1" type="ORF">G6F50_018170</name>
</gene>
<sequence>MTETKAFYGHDAALRAPRLRGRSAGVAPAALDRGRIWLAGVDAVSVDGLLPPRARDAALIGQCLQGRQHDEVAIHLEERAQ</sequence>
<dbReference type="EMBL" id="JAANIU010016041">
    <property type="protein sequence ID" value="KAG1529184.1"/>
    <property type="molecule type" value="Genomic_DNA"/>
</dbReference>
<keyword evidence="2" id="KW-1185">Reference proteome</keyword>
<accession>A0A9P7BZK6</accession>
<dbReference type="Proteomes" id="UP000740926">
    <property type="component" value="Unassembled WGS sequence"/>
</dbReference>